<dbReference type="EMBL" id="JAPFQA010000016">
    <property type="protein sequence ID" value="MCZ8547651.1"/>
    <property type="molecule type" value="Genomic_DNA"/>
</dbReference>
<evidence type="ECO:0000313" key="2">
    <source>
        <dbReference type="Proteomes" id="UP001152178"/>
    </source>
</evidence>
<reference evidence="1" key="1">
    <citation type="submission" date="2022-11" db="EMBL/GenBank/DDBJ databases">
        <authorList>
            <person name="Coimbra C."/>
        </authorList>
    </citation>
    <scope>NUCLEOTIDE SEQUENCE</scope>
    <source>
        <strain evidence="1">Jales19</strain>
    </source>
</reference>
<proteinExistence type="predicted"/>
<dbReference type="RefSeq" id="WP_269907923.1">
    <property type="nucleotide sequence ID" value="NZ_JAPFQA010000016.1"/>
</dbReference>
<evidence type="ECO:0000313" key="1">
    <source>
        <dbReference type="EMBL" id="MCZ8547651.1"/>
    </source>
</evidence>
<gene>
    <name evidence="1" type="ORF">OOJ09_25985</name>
</gene>
<sequence>MSNDLEVRFYARHEDGGFESLITYSAKHFDGVIPSCGDTVILDEHQWGRRYFIVTRRHFLTELSAAKGWALMVEQLDEDHDLKEIAYQWDHETKFFNEARDERRAAPD</sequence>
<organism evidence="1 2">
    <name type="scientific">Mesorhizobium qingshengii</name>
    <dbReference type="NCBI Taxonomy" id="1165689"/>
    <lineage>
        <taxon>Bacteria</taxon>
        <taxon>Pseudomonadati</taxon>
        <taxon>Pseudomonadota</taxon>
        <taxon>Alphaproteobacteria</taxon>
        <taxon>Hyphomicrobiales</taxon>
        <taxon>Phyllobacteriaceae</taxon>
        <taxon>Mesorhizobium</taxon>
    </lineage>
</organism>
<dbReference type="Proteomes" id="UP001152178">
    <property type="component" value="Unassembled WGS sequence"/>
</dbReference>
<evidence type="ECO:0008006" key="3">
    <source>
        <dbReference type="Google" id="ProtNLM"/>
    </source>
</evidence>
<comment type="caution">
    <text evidence="1">The sequence shown here is derived from an EMBL/GenBank/DDBJ whole genome shotgun (WGS) entry which is preliminary data.</text>
</comment>
<protein>
    <recommendedName>
        <fullName evidence="3">Immunity protein 8</fullName>
    </recommendedName>
</protein>
<accession>A0ABT4R1N1</accession>
<name>A0ABT4R1N1_9HYPH</name>
<keyword evidence="2" id="KW-1185">Reference proteome</keyword>